<evidence type="ECO:0000313" key="4">
    <source>
        <dbReference type="Proteomes" id="UP000177418"/>
    </source>
</evidence>
<reference evidence="3 4" key="1">
    <citation type="journal article" date="2016" name="Nat. Commun.">
        <title>Thousands of microbial genomes shed light on interconnected biogeochemical processes in an aquifer system.</title>
        <authorList>
            <person name="Anantharaman K."/>
            <person name="Brown C.T."/>
            <person name="Hug L.A."/>
            <person name="Sharon I."/>
            <person name="Castelle C.J."/>
            <person name="Probst A.J."/>
            <person name="Thomas B.C."/>
            <person name="Singh A."/>
            <person name="Wilkins M.J."/>
            <person name="Karaoz U."/>
            <person name="Brodie E.L."/>
            <person name="Williams K.H."/>
            <person name="Hubbard S.S."/>
            <person name="Banfield J.F."/>
        </authorList>
    </citation>
    <scope>NUCLEOTIDE SEQUENCE [LARGE SCALE GENOMIC DNA]</scope>
</reference>
<dbReference type="Gene3D" id="2.10.260.10">
    <property type="match status" value="1"/>
</dbReference>
<proteinExistence type="predicted"/>
<organism evidence="3 4">
    <name type="scientific">Candidatus Roizmanbacteria bacterium RIFCSPLOWO2_02_FULL_36_11</name>
    <dbReference type="NCBI Taxonomy" id="1802071"/>
    <lineage>
        <taxon>Bacteria</taxon>
        <taxon>Candidatus Roizmaniibacteriota</taxon>
    </lineage>
</organism>
<protein>
    <recommendedName>
        <fullName evidence="2">SpoVT-AbrB domain-containing protein</fullName>
    </recommendedName>
</protein>
<dbReference type="Proteomes" id="UP000177418">
    <property type="component" value="Unassembled WGS sequence"/>
</dbReference>
<keyword evidence="1" id="KW-0238">DNA-binding</keyword>
<evidence type="ECO:0000313" key="3">
    <source>
        <dbReference type="EMBL" id="OGK54978.1"/>
    </source>
</evidence>
<dbReference type="GO" id="GO:0003677">
    <property type="term" value="F:DNA binding"/>
    <property type="evidence" value="ECO:0007669"/>
    <property type="project" value="UniProtKB-UniRule"/>
</dbReference>
<dbReference type="AlphaFoldDB" id="A0A1F7JH88"/>
<name>A0A1F7JH88_9BACT</name>
<dbReference type="SUPFAM" id="SSF89447">
    <property type="entry name" value="AbrB/MazE/MraZ-like"/>
    <property type="match status" value="1"/>
</dbReference>
<dbReference type="PROSITE" id="PS51740">
    <property type="entry name" value="SPOVT_ABRB"/>
    <property type="match status" value="1"/>
</dbReference>
<comment type="caution">
    <text evidence="3">The sequence shown here is derived from an EMBL/GenBank/DDBJ whole genome shotgun (WGS) entry which is preliminary data.</text>
</comment>
<dbReference type="SMART" id="SM00966">
    <property type="entry name" value="SpoVT_AbrB"/>
    <property type="match status" value="1"/>
</dbReference>
<dbReference type="InterPro" id="IPR007159">
    <property type="entry name" value="SpoVT-AbrB_dom"/>
</dbReference>
<gene>
    <name evidence="3" type="ORF">A3H78_00695</name>
</gene>
<evidence type="ECO:0000256" key="1">
    <source>
        <dbReference type="PROSITE-ProRule" id="PRU01076"/>
    </source>
</evidence>
<dbReference type="Pfam" id="PF04014">
    <property type="entry name" value="MazE_antitoxin"/>
    <property type="match status" value="1"/>
</dbReference>
<dbReference type="InterPro" id="IPR037914">
    <property type="entry name" value="SpoVT-AbrB_sf"/>
</dbReference>
<dbReference type="NCBIfam" id="TIGR01439">
    <property type="entry name" value="lp_hng_hel_AbrB"/>
    <property type="match status" value="1"/>
</dbReference>
<accession>A0A1F7JH88</accession>
<dbReference type="EMBL" id="MGAV01000012">
    <property type="protein sequence ID" value="OGK54978.1"/>
    <property type="molecule type" value="Genomic_DNA"/>
</dbReference>
<evidence type="ECO:0000259" key="2">
    <source>
        <dbReference type="PROSITE" id="PS51740"/>
    </source>
</evidence>
<feature type="domain" description="SpoVT-AbrB" evidence="2">
    <location>
        <begin position="10"/>
        <end position="55"/>
    </location>
</feature>
<sequence length="93" mass="10990">MTPPTVLPQEEWLRILTKGMITIPKSWRDQLGFKEGKMIKAKKVLDQIIIEPIEKPVRYRLYSQKELEQFIKDDTLPVNLRKKIDKKLGKNKS</sequence>